<feature type="domain" description="DNA-directed DNA polymerase family B exonuclease" evidence="18">
    <location>
        <begin position="1705"/>
        <end position="1876"/>
    </location>
</feature>
<feature type="compositionally biased region" description="Basic and acidic residues" evidence="16">
    <location>
        <begin position="1286"/>
        <end position="1297"/>
    </location>
</feature>
<feature type="domain" description="C4-type zinc-finger of DNA polymerase delta" evidence="19">
    <location>
        <begin position="2435"/>
        <end position="2498"/>
    </location>
</feature>
<reference evidence="22 23" key="1">
    <citation type="submission" date="2024-08" db="EMBL/GenBank/DDBJ databases">
        <authorList>
            <person name="Cucini C."/>
            <person name="Frati F."/>
        </authorList>
    </citation>
    <scope>NUCLEOTIDE SEQUENCE [LARGE SCALE GENOMIC DNA]</scope>
</reference>
<feature type="coiled-coil region" evidence="15">
    <location>
        <begin position="388"/>
        <end position="419"/>
    </location>
</feature>
<keyword evidence="12" id="KW-0411">Iron-sulfur</keyword>
<evidence type="ECO:0000256" key="14">
    <source>
        <dbReference type="ARBA" id="ARBA00049244"/>
    </source>
</evidence>
<dbReference type="SMART" id="SM00486">
    <property type="entry name" value="POLBc"/>
    <property type="match status" value="1"/>
</dbReference>
<feature type="compositionally biased region" description="Low complexity" evidence="16">
    <location>
        <begin position="628"/>
        <end position="652"/>
    </location>
</feature>
<dbReference type="Pfam" id="PF00136">
    <property type="entry name" value="DNA_pol_B"/>
    <property type="match status" value="1"/>
</dbReference>
<dbReference type="Pfam" id="PF03104">
    <property type="entry name" value="DNA_pol_B_exo1"/>
    <property type="match status" value="1"/>
</dbReference>
<feature type="region of interest" description="Disordered" evidence="16">
    <location>
        <begin position="1608"/>
        <end position="1634"/>
    </location>
</feature>
<evidence type="ECO:0000259" key="20">
    <source>
        <dbReference type="Pfam" id="PF24055"/>
    </source>
</evidence>
<evidence type="ECO:0000313" key="22">
    <source>
        <dbReference type="EMBL" id="CAL8086496.1"/>
    </source>
</evidence>
<feature type="compositionally biased region" description="Low complexity" evidence="16">
    <location>
        <begin position="1452"/>
        <end position="1461"/>
    </location>
</feature>
<dbReference type="PROSITE" id="PS00116">
    <property type="entry name" value="DNA_POLYMERASE_B"/>
    <property type="match status" value="1"/>
</dbReference>
<evidence type="ECO:0000259" key="21">
    <source>
        <dbReference type="Pfam" id="PF24065"/>
    </source>
</evidence>
<dbReference type="Gene3D" id="1.10.287.690">
    <property type="entry name" value="Helix hairpin bin"/>
    <property type="match status" value="1"/>
</dbReference>
<evidence type="ECO:0000256" key="13">
    <source>
        <dbReference type="ARBA" id="ARBA00023204"/>
    </source>
</evidence>
<feature type="region of interest" description="Disordered" evidence="16">
    <location>
        <begin position="471"/>
        <end position="525"/>
    </location>
</feature>
<feature type="domain" description="DNA polymerase zeta catalytic subunit N-terminal" evidence="21">
    <location>
        <begin position="40"/>
        <end position="93"/>
    </location>
</feature>
<feature type="compositionally biased region" description="Polar residues" evidence="16">
    <location>
        <begin position="883"/>
        <end position="892"/>
    </location>
</feature>
<dbReference type="Gene3D" id="3.90.1600.10">
    <property type="entry name" value="Palm domain of DNA polymerase"/>
    <property type="match status" value="1"/>
</dbReference>
<feature type="compositionally biased region" description="Polar residues" evidence="16">
    <location>
        <begin position="567"/>
        <end position="580"/>
    </location>
</feature>
<evidence type="ECO:0000256" key="1">
    <source>
        <dbReference type="ARBA" id="ARBA00001966"/>
    </source>
</evidence>
<feature type="region of interest" description="Disordered" evidence="16">
    <location>
        <begin position="1542"/>
        <end position="1577"/>
    </location>
</feature>
<dbReference type="InterPro" id="IPR017964">
    <property type="entry name" value="DNA-dir_DNA_pol_B_CS"/>
</dbReference>
<comment type="cofactor">
    <cofactor evidence="1">
        <name>[4Fe-4S] cluster</name>
        <dbReference type="ChEBI" id="CHEBI:49883"/>
    </cofactor>
</comment>
<feature type="compositionally biased region" description="Basic and acidic residues" evidence="16">
    <location>
        <begin position="1087"/>
        <end position="1126"/>
    </location>
</feature>
<dbReference type="Pfam" id="PF14260">
    <property type="entry name" value="zf-C4pol"/>
    <property type="match status" value="1"/>
</dbReference>
<dbReference type="InterPro" id="IPR043502">
    <property type="entry name" value="DNA/RNA_pol_sf"/>
</dbReference>
<evidence type="ECO:0000259" key="18">
    <source>
        <dbReference type="Pfam" id="PF03104"/>
    </source>
</evidence>
<dbReference type="PANTHER" id="PTHR45812">
    <property type="entry name" value="DNA POLYMERASE ZETA CATALYTIC SUBUNIT"/>
    <property type="match status" value="1"/>
</dbReference>
<evidence type="ECO:0000256" key="3">
    <source>
        <dbReference type="ARBA" id="ARBA00012417"/>
    </source>
</evidence>
<evidence type="ECO:0000256" key="15">
    <source>
        <dbReference type="SAM" id="Coils"/>
    </source>
</evidence>
<dbReference type="InterPro" id="IPR036397">
    <property type="entry name" value="RNaseH_sf"/>
</dbReference>
<feature type="region of interest" description="Disordered" evidence="16">
    <location>
        <begin position="945"/>
        <end position="990"/>
    </location>
</feature>
<dbReference type="PRINTS" id="PR00106">
    <property type="entry name" value="DNAPOLB"/>
</dbReference>
<keyword evidence="23" id="KW-1185">Reference proteome</keyword>
<dbReference type="Pfam" id="PF24055">
    <property type="entry name" value="POL3_N"/>
    <property type="match status" value="1"/>
</dbReference>
<evidence type="ECO:0000256" key="12">
    <source>
        <dbReference type="ARBA" id="ARBA00023014"/>
    </source>
</evidence>
<keyword evidence="13" id="KW-0234">DNA repair</keyword>
<keyword evidence="10" id="KW-0239">DNA-directed DNA polymerase</keyword>
<feature type="region of interest" description="Disordered" evidence="16">
    <location>
        <begin position="1"/>
        <end position="24"/>
    </location>
</feature>
<dbReference type="CDD" id="cd05534">
    <property type="entry name" value="POLBc_zeta"/>
    <property type="match status" value="1"/>
</dbReference>
<feature type="region of interest" description="Disordered" evidence="16">
    <location>
        <begin position="867"/>
        <end position="923"/>
    </location>
</feature>
<comment type="similarity">
    <text evidence="2">Belongs to the DNA polymerase type-B family.</text>
</comment>
<feature type="compositionally biased region" description="Polar residues" evidence="16">
    <location>
        <begin position="1331"/>
        <end position="1350"/>
    </location>
</feature>
<dbReference type="InterPro" id="IPR023211">
    <property type="entry name" value="DNA_pol_palm_dom_sf"/>
</dbReference>
<organism evidence="22 23">
    <name type="scientific">Orchesella dallaii</name>
    <dbReference type="NCBI Taxonomy" id="48710"/>
    <lineage>
        <taxon>Eukaryota</taxon>
        <taxon>Metazoa</taxon>
        <taxon>Ecdysozoa</taxon>
        <taxon>Arthropoda</taxon>
        <taxon>Hexapoda</taxon>
        <taxon>Collembola</taxon>
        <taxon>Entomobryomorpha</taxon>
        <taxon>Entomobryoidea</taxon>
        <taxon>Orchesellidae</taxon>
        <taxon>Orchesellinae</taxon>
        <taxon>Orchesella</taxon>
    </lineage>
</organism>
<dbReference type="InterPro" id="IPR056435">
    <property type="entry name" value="DPOD/Z_N"/>
</dbReference>
<feature type="region of interest" description="Disordered" evidence="16">
    <location>
        <begin position="697"/>
        <end position="721"/>
    </location>
</feature>
<dbReference type="InterPro" id="IPR025687">
    <property type="entry name" value="Znf-C4pol"/>
</dbReference>
<gene>
    <name evidence="22" type="ORF">ODALV1_LOCUS6457</name>
</gene>
<dbReference type="InterPro" id="IPR030559">
    <property type="entry name" value="PolZ_Rev3"/>
</dbReference>
<dbReference type="InterPro" id="IPR006133">
    <property type="entry name" value="DNA-dir_DNA_pol_B_exonuc"/>
</dbReference>
<dbReference type="Gene3D" id="3.30.420.10">
    <property type="entry name" value="Ribonuclease H-like superfamily/Ribonuclease H"/>
    <property type="match status" value="1"/>
</dbReference>
<feature type="compositionally biased region" description="Polar residues" evidence="16">
    <location>
        <begin position="698"/>
        <end position="721"/>
    </location>
</feature>
<evidence type="ECO:0000256" key="9">
    <source>
        <dbReference type="ARBA" id="ARBA00022833"/>
    </source>
</evidence>
<dbReference type="InterPro" id="IPR006172">
    <property type="entry name" value="DNA-dir_DNA_pol_B"/>
</dbReference>
<dbReference type="InterPro" id="IPR006134">
    <property type="entry name" value="DNA-dir_DNA_pol_B_multi_dom"/>
</dbReference>
<evidence type="ECO:0000259" key="17">
    <source>
        <dbReference type="Pfam" id="PF00136"/>
    </source>
</evidence>
<evidence type="ECO:0000256" key="5">
    <source>
        <dbReference type="ARBA" id="ARBA00022679"/>
    </source>
</evidence>
<evidence type="ECO:0000259" key="19">
    <source>
        <dbReference type="Pfam" id="PF14260"/>
    </source>
</evidence>
<dbReference type="Proteomes" id="UP001642540">
    <property type="component" value="Unassembled WGS sequence"/>
</dbReference>
<evidence type="ECO:0000256" key="11">
    <source>
        <dbReference type="ARBA" id="ARBA00023004"/>
    </source>
</evidence>
<feature type="compositionally biased region" description="Low complexity" evidence="16">
    <location>
        <begin position="1359"/>
        <end position="1368"/>
    </location>
</feature>
<feature type="region of interest" description="Disordered" evidence="16">
    <location>
        <begin position="1074"/>
        <end position="1133"/>
    </location>
</feature>
<dbReference type="SUPFAM" id="SSF53098">
    <property type="entry name" value="Ribonuclease H-like"/>
    <property type="match status" value="1"/>
</dbReference>
<feature type="region of interest" description="Disordered" evidence="16">
    <location>
        <begin position="1273"/>
        <end position="1389"/>
    </location>
</feature>
<evidence type="ECO:0000256" key="7">
    <source>
        <dbReference type="ARBA" id="ARBA00022723"/>
    </source>
</evidence>
<feature type="region of interest" description="Disordered" evidence="16">
    <location>
        <begin position="1435"/>
        <end position="1461"/>
    </location>
</feature>
<feature type="domain" description="DNA-directed DNA polymerase family B multifunctional" evidence="17">
    <location>
        <begin position="1943"/>
        <end position="2394"/>
    </location>
</feature>
<dbReference type="CDD" id="cd05778">
    <property type="entry name" value="DNA_polB_zeta_exo"/>
    <property type="match status" value="1"/>
</dbReference>
<keyword evidence="7" id="KW-0479">Metal-binding</keyword>
<dbReference type="PANTHER" id="PTHR45812:SF1">
    <property type="entry name" value="DNA POLYMERASE ZETA CATALYTIC SUBUNIT"/>
    <property type="match status" value="1"/>
</dbReference>
<dbReference type="InterPro" id="IPR012337">
    <property type="entry name" value="RNaseH-like_sf"/>
</dbReference>
<keyword evidence="11" id="KW-0408">Iron</keyword>
<feature type="region of interest" description="Disordered" evidence="16">
    <location>
        <begin position="548"/>
        <end position="660"/>
    </location>
</feature>
<keyword evidence="5" id="KW-0808">Transferase</keyword>
<feature type="compositionally biased region" description="Basic residues" evidence="16">
    <location>
        <begin position="868"/>
        <end position="880"/>
    </location>
</feature>
<feature type="compositionally biased region" description="Polar residues" evidence="16">
    <location>
        <begin position="598"/>
        <end position="618"/>
    </location>
</feature>
<comment type="catalytic activity">
    <reaction evidence="14">
        <text>DNA(n) + a 2'-deoxyribonucleoside 5'-triphosphate = DNA(n+1) + diphosphate</text>
        <dbReference type="Rhea" id="RHEA:22508"/>
        <dbReference type="Rhea" id="RHEA-COMP:17339"/>
        <dbReference type="Rhea" id="RHEA-COMP:17340"/>
        <dbReference type="ChEBI" id="CHEBI:33019"/>
        <dbReference type="ChEBI" id="CHEBI:61560"/>
        <dbReference type="ChEBI" id="CHEBI:173112"/>
        <dbReference type="EC" id="2.7.7.7"/>
    </reaction>
</comment>
<dbReference type="Gene3D" id="3.30.342.10">
    <property type="entry name" value="DNA Polymerase, chain B, domain 1"/>
    <property type="match status" value="1"/>
</dbReference>
<evidence type="ECO:0000256" key="10">
    <source>
        <dbReference type="ARBA" id="ARBA00022932"/>
    </source>
</evidence>
<dbReference type="InterPro" id="IPR056447">
    <property type="entry name" value="REV3_N"/>
</dbReference>
<keyword evidence="9" id="KW-0862">Zinc</keyword>
<feature type="compositionally biased region" description="Polar residues" evidence="16">
    <location>
        <begin position="911"/>
        <end position="920"/>
    </location>
</feature>
<evidence type="ECO:0000256" key="16">
    <source>
        <dbReference type="SAM" id="MobiDB-lite"/>
    </source>
</evidence>
<comment type="caution">
    <text evidence="22">The sequence shown here is derived from an EMBL/GenBank/DDBJ whole genome shotgun (WGS) entry which is preliminary data.</text>
</comment>
<dbReference type="Pfam" id="PF24065">
    <property type="entry name" value="REV3_N"/>
    <property type="match status" value="1"/>
</dbReference>
<keyword evidence="6" id="KW-0548">Nucleotidyltransferase</keyword>
<feature type="compositionally biased region" description="Basic and acidic residues" evidence="16">
    <location>
        <begin position="945"/>
        <end position="974"/>
    </location>
</feature>
<feature type="domain" description="DNA polymerase delta/zeta catalytic subunit N-terminal" evidence="20">
    <location>
        <begin position="94"/>
        <end position="176"/>
    </location>
</feature>
<evidence type="ECO:0000256" key="8">
    <source>
        <dbReference type="ARBA" id="ARBA00022763"/>
    </source>
</evidence>
<protein>
    <recommendedName>
        <fullName evidence="4">DNA polymerase zeta catalytic subunit</fullName>
        <ecNumber evidence="3">2.7.7.7</ecNumber>
    </recommendedName>
</protein>
<keyword evidence="8" id="KW-0227">DNA damage</keyword>
<sequence length="2522" mass="285004">MEEQEGSQKGSAEEMKSVSQQSATCRRSSLSSSIFSRAMLSQRIVNIEYYMAAPVKEFDNMYSDFRNSSVKRVPVIRIFGATPAGQKICANIHGVYPYISVLDDESVDGFEYRIASALDSAINESVNTNKFGNASANFIPTQHVFKVIRVVGRSFYGYRSNNEVFLRIFFYNPLILKKAVDLLQSGNILGRRFQPYEAHIPYSLQFMIDYCLYGMNFIHYSDLKFRRNIKNALSNKFDLPLSQRSNNSLADYFDPHNIEESLLGPRTLTKMTLCELEVDVIASDIIIDNNISGKGVSVNPGIDSIWKDEIERRRQQGVDSASQITIPDSQDRSQVILWHSAEEKYQDILWNKVDSNNSHDSVLEKSFSQSLLEEEIVPSSQILDHLSAETCERETSEINNELTQEEDEFMKLLEEMAAEVEAGDVEVTNEDQMQQLAEEDLLEEDAFESDIWDDSFSASILEAVADTAATSEESPVILQCDGQTNDSDSSSDSGGLPKDGKVTRLSKRTNSRLPAHSPCDEPSSILTAKGKSVKFVDVGISPGSRLSLAVRRQSRSQELKSQGEPAPSTSKSVRNQQIKTLETKVPGIEINQRHSRKSLSSNPLLHSDSPSLQSVSTRSARRRSELQSDTLSGRSTSSTTSSSHNESVVSPSFQVNSNKSKNNHELAVSFERITGIKPKYGQKMVPCVSLKKIDPSIYRNSSSSSMPGTNDAEASQSQSPLQLPVVRSKRIAARKLRLAEKSSKVKNTDESTKEVGDRIQVKLEEIRLHRKSLGISKKKKVRPLDGTHVSQILGSKEAESNLGGIEGERETEPSTEMKVIECDEDKTHENIFERYEKVEDESCEVKPRSEGIERKQTNELVQVVNIKMRGRPKKKRKKKPLLQTDQHVSQCETVDLNGSKKQSESAGYISSPISLETGQESESREIVECSQDQEIRPEDVVINVNEKHTRKNEDEKQNEFVDEETQKQSKEKQFSKVVGRKKQSKIVGKTDQSEVIETLEQNKDVEATMYQEKNGTGNTEQHNIVVSETKEQATSKVVRRRKRFKVGIAQKRNSKDVNTKNEFKDVMEKIQTKDVEGTTNSDSEDFETSKQSKDIKSKEKIETQSEDIQNKPDETETKECLSKTTDESPESNLISDATCPLEINSQQAVENQVLKADAGVLCKPIMVSKELQTEKSSVDISVQASAETADKSSQTVQNTTNTTTQTLTKMISVEIQTDAVPSLCLCQCSCVYKEKADKNLDVQEDLKPVLESKRIQVDNVDIITKARSVWYTTPQNKTKNTTPLRSPDKRRSVTESPRRRHVTTPTSSRYLSALLLKTPTSHHKSARSYRENSSTPTECNGDHPNSTPPSRESKEGYLIHSIRSSSSSPRKRILPVRPKSLHVESHRERVDKSPMENWFSGTEIPCQISTPAVDSPQTESSDCDLSVNSIYEYEDAPSPSVETDSPACDTESSQTSSLPPSASLTWFQRKRILSKHRSKIRLEKRKAANLEANRGIPDIFDVEFEPLKLPASYKSTGKWLEAEKHRVSGTKLLKSEIPVAPQVAVDDSSDEEAPPAVKLFGGGNLSDDDEDDSRVPSSSVFVENDKNEVHPFTPEFKVSSYPELFSQNSSINAGETPRSILRQRGSSRRQSTAVMKRKIRWEDEEPSKRIKMEIEDDCDMPILSNETLNKTADTSELDGPTFKNALGLENSMSNLQDAKALHQSQFLTSMCIEVHCSSRNGLTPDPAIDPILAVFILISSDYPENFNKPREFMTVLIVEDSIDSGLDVEESQSVKTYANEIAMFEDFINLVRFWDPDILVGFEVEKTSFGYLIQRGTQLGKDMAQELSRLVPLDKKGKEKQYFRAKEEWNGTINGRIVLNLWRLLRHEITVQSYTFENAAYHILRRRVYKFSYETLNTFWFQKINRFKVIQYYSIRIRGAIQIMEKLDLVNRTSELARLFGIQFYEVLSRGSQFRVESMMLRATKPLDYIAPSPTVMQRAKMRAPEYLPLILEPRSNYYTDPVAVLDFQSLYPSMMIAYNYDYASVLGRVEHLGSLERFPLGCLDHQISPSELLTLKDSIHISPAGVAFLKKSVCTGVVPEMLKQILDTRQMVKRAMKRWKGESASLQKVLDSRQLGLKLIANVTYGYTSANFSGRMPCVEIADSIVSKGRETLQRAIDHVKSNYSRWGGDVIYGDTDSLFVLFRGRSREDAFKLAYEMADEVTQSNPKPVKLKFEKIYQPCILQSKKRYVGFAYETPDQKKPVYDAKGIETVRRDGCPAVKKILEKTLHVLFTSNNKTKVEEYIKLQFEKLFKGRVSMQDYIFAREFRGRAGYKPAACVPSLEIAKRLAQLDPRAEPLVSERVPYVVIYGNPTLPLIKLVRTPEEFLRNPEMRLNAHYYIEKAIIPAVNRCLKLAGMDAFKWYAHLPRKFLRNIIDSKPKGQGTLDAYVLHQNCFKCGGRAERGLCSVCLADQPSTVIHLQEIVRNSKSKLSGCLEICTNCSGETRRCISIDCPVLHKLTRYQRDQVYTKNVERELLNLEW</sequence>
<feature type="compositionally biased region" description="Low complexity" evidence="16">
    <location>
        <begin position="1273"/>
        <end position="1283"/>
    </location>
</feature>
<dbReference type="InterPro" id="IPR042087">
    <property type="entry name" value="DNA_pol_B_thumb"/>
</dbReference>
<evidence type="ECO:0000313" key="23">
    <source>
        <dbReference type="Proteomes" id="UP001642540"/>
    </source>
</evidence>
<dbReference type="EMBL" id="CAXLJM020000020">
    <property type="protein sequence ID" value="CAL8086496.1"/>
    <property type="molecule type" value="Genomic_DNA"/>
</dbReference>
<dbReference type="SUPFAM" id="SSF56672">
    <property type="entry name" value="DNA/RNA polymerases"/>
    <property type="match status" value="1"/>
</dbReference>
<keyword evidence="15" id="KW-0175">Coiled coil</keyword>
<dbReference type="Gene3D" id="1.10.132.60">
    <property type="entry name" value="DNA polymerase family B, C-terminal domain"/>
    <property type="match status" value="1"/>
</dbReference>
<evidence type="ECO:0000256" key="2">
    <source>
        <dbReference type="ARBA" id="ARBA00005755"/>
    </source>
</evidence>
<proteinExistence type="inferred from homology"/>
<evidence type="ECO:0000256" key="6">
    <source>
        <dbReference type="ARBA" id="ARBA00022695"/>
    </source>
</evidence>
<name>A0ABP1Q230_9HEXA</name>
<dbReference type="EC" id="2.7.7.7" evidence="3"/>
<accession>A0ABP1Q230</accession>
<evidence type="ECO:0000256" key="4">
    <source>
        <dbReference type="ARBA" id="ARBA00021589"/>
    </source>
</evidence>